<dbReference type="InterPro" id="IPR054722">
    <property type="entry name" value="PolX-like_BBD"/>
</dbReference>
<dbReference type="GO" id="GO:0042575">
    <property type="term" value="C:DNA polymerase complex"/>
    <property type="evidence" value="ECO:0007669"/>
    <property type="project" value="UniProtKB-ARBA"/>
</dbReference>
<keyword evidence="15" id="KW-0917">Virion maturation</keyword>
<dbReference type="GO" id="GO:0008270">
    <property type="term" value="F:zinc ion binding"/>
    <property type="evidence" value="ECO:0007669"/>
    <property type="project" value="UniProtKB-KW"/>
</dbReference>
<keyword evidence="12" id="KW-0229">DNA integration</keyword>
<dbReference type="PANTHER" id="PTHR42648">
    <property type="entry name" value="TRANSPOSASE, PUTATIVE-RELATED"/>
    <property type="match status" value="1"/>
</dbReference>
<keyword evidence="13" id="KW-0695">RNA-directed DNA polymerase</keyword>
<evidence type="ECO:0000256" key="12">
    <source>
        <dbReference type="ARBA" id="ARBA00022908"/>
    </source>
</evidence>
<evidence type="ECO:0008006" key="24">
    <source>
        <dbReference type="Google" id="ProtNLM"/>
    </source>
</evidence>
<evidence type="ECO:0000256" key="3">
    <source>
        <dbReference type="ARBA" id="ARBA00022670"/>
    </source>
</evidence>
<dbReference type="Gene3D" id="3.30.420.10">
    <property type="entry name" value="Ribonuclease H-like superfamily/Ribonuclease H"/>
    <property type="match status" value="1"/>
</dbReference>
<reference evidence="22" key="1">
    <citation type="submission" date="2017-09" db="EMBL/GenBank/DDBJ databases">
        <title>Contemporary evolution of a Lepidopteran species, Heliothis virescens, in response to modern agricultural practices.</title>
        <authorList>
            <person name="Fritz M.L."/>
            <person name="Deyonke A.M."/>
            <person name="Papanicolaou A."/>
            <person name="Micinski S."/>
            <person name="Westbrook J."/>
            <person name="Gould F."/>
        </authorList>
    </citation>
    <scope>NUCLEOTIDE SEQUENCE [LARGE SCALE GENOMIC DNA]</scope>
    <source>
        <strain evidence="22">HvINT-</strain>
        <tissue evidence="22">Whole body</tissue>
    </source>
</reference>
<dbReference type="STRING" id="7102.A0A2A4J959"/>
<dbReference type="InterPro" id="IPR025724">
    <property type="entry name" value="GAG-pre-integrase_dom"/>
</dbReference>
<keyword evidence="14" id="KW-0808">Transferase</keyword>
<dbReference type="Pfam" id="PF13976">
    <property type="entry name" value="gag_pre-integrs"/>
    <property type="match status" value="1"/>
</dbReference>
<evidence type="ECO:0000256" key="16">
    <source>
        <dbReference type="ARBA" id="ARBA00023172"/>
    </source>
</evidence>
<dbReference type="GO" id="GO:0015074">
    <property type="term" value="P:DNA integration"/>
    <property type="evidence" value="ECO:0007669"/>
    <property type="project" value="UniProtKB-KW"/>
</dbReference>
<keyword evidence="14" id="KW-0548">Nucleotidyltransferase</keyword>
<evidence type="ECO:0000256" key="5">
    <source>
        <dbReference type="ARBA" id="ARBA00022723"/>
    </source>
</evidence>
<evidence type="ECO:0000259" key="21">
    <source>
        <dbReference type="PROSITE" id="PS50994"/>
    </source>
</evidence>
<evidence type="ECO:0000256" key="7">
    <source>
        <dbReference type="ARBA" id="ARBA00022750"/>
    </source>
</evidence>
<keyword evidence="3" id="KW-0645">Protease</keyword>
<dbReference type="InterPro" id="IPR012337">
    <property type="entry name" value="RNaseH-like_sf"/>
</dbReference>
<evidence type="ECO:0000313" key="23">
    <source>
        <dbReference type="EMBL" id="PCG68658.1"/>
    </source>
</evidence>
<keyword evidence="18" id="KW-0862">Zinc</keyword>
<dbReference type="GO" id="GO:0003964">
    <property type="term" value="F:RNA-directed DNA polymerase activity"/>
    <property type="evidence" value="ECO:0007669"/>
    <property type="project" value="UniProtKB-KW"/>
</dbReference>
<sequence length="1281" mass="145770">MSVNTTFHIEKLTGRDNYANWKFAAKAYLEHEDLWQCIVGDKVDGAKDVKAKSKLILLVDAINYVHIQDAKTAKEVWLNLERAFDDNGLTRKVALLKDLITTTLETSKSVEEYVNKIMTSAHKLRNIGFTVDDEWLGTLMLAGLPEIYKPMIMAIESSGVRISADNIKTKLLQEVKSSETTAFYSTKKKNFEKQNYGKPKGPRCFNCNKYGHLGKNCRTQKKTTNKSEDKGFVAAFTASSVATESDKWYVDSGASMHMTNRREWMYDVKSPPVSTITVANNTLLPVKGIGKINLVLHGNNKNRIQVRDVLYIPELAGNLLSVSAMVSNGCKVNFNKNNCEILTSNGTFLCSAILENNLYTLNVEREINANLSISDISNDVVLWHRRMGHLNFPDVNRLPECTEGVSLSDKVKLPVTCTTCLQGKQARLPFNHTGTRATELLEVIHSDLCGPMETQSLGGMRYFITFVDDYSRLVSVYFLKDKLNILNAFKDFHKKAENECNKKIKIIRTDNGLEYCNKDFEYYLSQYGIKHQTSTPYTPQQNGLAERMNRTLVERAKCMLLDAKLPKPFWAEATATAAYIINRSPTTSINKRTPYELWTGKLPDLSNIKIFGSEVMMQVPKEKRKKWDPKSQRMIFVGYCDNTKGYRLAEPKTNRIMKSRDVEFLENVKNNNNIYLPCEISSSTDISPLASSPPAAAAPETETKDPDINESSEEYATDTDNDEDYIPQKSTKDIPESTITLRSRNKLGVTDEGSKPSYFCPVKNPRDPDSVKEALSSDNAENWKNAMDEEFQSLIRNNTWILTDLPPGKKALPCKWIFKTKTDETGAVNRHKARLVIKGYTQRKGVDYNEIYSPVVRYTSVRYLIALAARYNLDIDQMDAITAFLQGDLENEIYMTQPELYEEGTKVCLLQKSIYGLKQASRQWNLKLDGVLQKIGLTRSKIDPCIYYCIKQSTMIFVAVWVDDLIIFTNSNKLKSDIKEKLKKEFYMKDLGEAKQFIGINISRNRKEGKIMLDQRNYITEILDRFSMTESKPMKTPIEVNAKFEKGENEDNENIPYRQAIGCLLYLAQATRPDIGFSVNKLSTYVSNPGRQHWIGVKRVMRYIQGTKDFKLTFMKDDSNEIKGYCDSDWASSPEDRRSCTGYIFLFQNGAIAWNSCKQPTVALSTAEAEYMAMAAAAQEALWLRQLQIEFGLKEDCPLPIYCDNQSAIRLAMNDCYKPRTKHIDIRYHFLRDNVNSKFINFMYSKGSEMVADILTKGTTYEKHLFCINKMGLHSGGGVKL</sequence>
<dbReference type="Pfam" id="PF25597">
    <property type="entry name" value="SH3_retrovirus"/>
    <property type="match status" value="1"/>
</dbReference>
<dbReference type="EMBL" id="NWSH01002292">
    <property type="protein sequence ID" value="PCG68657.1"/>
    <property type="molecule type" value="Genomic_DNA"/>
</dbReference>
<evidence type="ECO:0000313" key="22">
    <source>
        <dbReference type="EMBL" id="PCG68657.1"/>
    </source>
</evidence>
<feature type="region of interest" description="Disordered" evidence="19">
    <location>
        <begin position="685"/>
        <end position="769"/>
    </location>
</feature>
<name>A0A2A4J959_HELVI</name>
<dbReference type="CDD" id="cd09272">
    <property type="entry name" value="RNase_HI_RT_Ty1"/>
    <property type="match status" value="1"/>
</dbReference>
<evidence type="ECO:0000256" key="15">
    <source>
        <dbReference type="ARBA" id="ARBA00023113"/>
    </source>
</evidence>
<keyword evidence="16" id="KW-0233">DNA recombination</keyword>
<evidence type="ECO:0000256" key="10">
    <source>
        <dbReference type="ARBA" id="ARBA00022840"/>
    </source>
</evidence>
<dbReference type="SUPFAM" id="SSF53098">
    <property type="entry name" value="Ribonuclease H-like"/>
    <property type="match status" value="1"/>
</dbReference>
<dbReference type="Gene3D" id="4.10.60.10">
    <property type="entry name" value="Zinc finger, CCHC-type"/>
    <property type="match status" value="1"/>
</dbReference>
<comment type="function">
    <text evidence="1">The aspartyl protease (PR) mediates the proteolytic cleavages of the Gag and Gag-Pol polyproteins after assembly of the VLP.</text>
</comment>
<keyword evidence="14" id="KW-0239">DNA-directed DNA polymerase</keyword>
<dbReference type="Pfam" id="PF22936">
    <property type="entry name" value="Pol_BBD"/>
    <property type="match status" value="1"/>
</dbReference>
<evidence type="ECO:0000256" key="8">
    <source>
        <dbReference type="ARBA" id="ARBA00022759"/>
    </source>
</evidence>
<keyword evidence="7" id="KW-0064">Aspartyl protease</keyword>
<feature type="compositionally biased region" description="Acidic residues" evidence="19">
    <location>
        <begin position="708"/>
        <end position="725"/>
    </location>
</feature>
<keyword evidence="17" id="KW-0511">Multifunctional enzyme</keyword>
<feature type="domain" description="Integrase catalytic" evidence="21">
    <location>
        <begin position="425"/>
        <end position="602"/>
    </location>
</feature>
<dbReference type="Pfam" id="PF00665">
    <property type="entry name" value="rve"/>
    <property type="match status" value="1"/>
</dbReference>
<organism evidence="22">
    <name type="scientific">Heliothis virescens</name>
    <name type="common">Tobacco budworm moth</name>
    <dbReference type="NCBI Taxonomy" id="7102"/>
    <lineage>
        <taxon>Eukaryota</taxon>
        <taxon>Metazoa</taxon>
        <taxon>Ecdysozoa</taxon>
        <taxon>Arthropoda</taxon>
        <taxon>Hexapoda</taxon>
        <taxon>Insecta</taxon>
        <taxon>Pterygota</taxon>
        <taxon>Neoptera</taxon>
        <taxon>Endopterygota</taxon>
        <taxon>Lepidoptera</taxon>
        <taxon>Glossata</taxon>
        <taxon>Ditrysia</taxon>
        <taxon>Noctuoidea</taxon>
        <taxon>Noctuidae</taxon>
        <taxon>Heliothinae</taxon>
        <taxon>Heliothis</taxon>
    </lineage>
</organism>
<evidence type="ECO:0000256" key="4">
    <source>
        <dbReference type="ARBA" id="ARBA00022722"/>
    </source>
</evidence>
<dbReference type="InterPro" id="IPR001584">
    <property type="entry name" value="Integrase_cat-core"/>
</dbReference>
<dbReference type="InterPro" id="IPR057670">
    <property type="entry name" value="SH3_retrovirus"/>
</dbReference>
<comment type="caution">
    <text evidence="22">The sequence shown here is derived from an EMBL/GenBank/DDBJ whole genome shotgun (WGS) entry which is preliminary data.</text>
</comment>
<evidence type="ECO:0000256" key="17">
    <source>
        <dbReference type="ARBA" id="ARBA00023268"/>
    </source>
</evidence>
<dbReference type="PROSITE" id="PS50994">
    <property type="entry name" value="INTEGRASE"/>
    <property type="match status" value="1"/>
</dbReference>
<protein>
    <recommendedName>
        <fullName evidence="24">Retrovirus-related Pol polyprotein from transposon TNT 1-94</fullName>
    </recommendedName>
</protein>
<dbReference type="GO" id="GO:0004190">
    <property type="term" value="F:aspartic-type endopeptidase activity"/>
    <property type="evidence" value="ECO:0007669"/>
    <property type="project" value="UniProtKB-KW"/>
</dbReference>
<gene>
    <name evidence="22" type="ORF">B5V51_5001</name>
    <name evidence="23" type="ORF">B5V51_5002</name>
</gene>
<dbReference type="GO" id="GO:0005524">
    <property type="term" value="F:ATP binding"/>
    <property type="evidence" value="ECO:0007669"/>
    <property type="project" value="UniProtKB-KW"/>
</dbReference>
<dbReference type="InterPro" id="IPR036875">
    <property type="entry name" value="Znf_CCHC_sf"/>
</dbReference>
<evidence type="ECO:0000256" key="18">
    <source>
        <dbReference type="PROSITE-ProRule" id="PRU00047"/>
    </source>
</evidence>
<dbReference type="SUPFAM" id="SSF57756">
    <property type="entry name" value="Retrovirus zinc finger-like domains"/>
    <property type="match status" value="1"/>
</dbReference>
<dbReference type="InterPro" id="IPR039537">
    <property type="entry name" value="Retrotran_Ty1/copia-like"/>
</dbReference>
<dbReference type="InterPro" id="IPR001878">
    <property type="entry name" value="Znf_CCHC"/>
</dbReference>
<dbReference type="InterPro" id="IPR013103">
    <property type="entry name" value="RVT_2"/>
</dbReference>
<evidence type="ECO:0000256" key="13">
    <source>
        <dbReference type="ARBA" id="ARBA00022918"/>
    </source>
</evidence>
<evidence type="ECO:0000256" key="6">
    <source>
        <dbReference type="ARBA" id="ARBA00022741"/>
    </source>
</evidence>
<accession>A0A2A4J959</accession>
<dbReference type="Pfam" id="PF14223">
    <property type="entry name" value="Retrotran_gag_2"/>
    <property type="match status" value="1"/>
</dbReference>
<keyword evidence="6" id="KW-0547">Nucleotide-binding</keyword>
<dbReference type="Pfam" id="PF07727">
    <property type="entry name" value="RVT_2"/>
    <property type="match status" value="1"/>
</dbReference>
<dbReference type="GO" id="GO:0006508">
    <property type="term" value="P:proteolysis"/>
    <property type="evidence" value="ECO:0007669"/>
    <property type="project" value="UniProtKB-KW"/>
</dbReference>
<keyword evidence="5" id="KW-0479">Metal-binding</keyword>
<dbReference type="GO" id="GO:0006310">
    <property type="term" value="P:DNA recombination"/>
    <property type="evidence" value="ECO:0007669"/>
    <property type="project" value="UniProtKB-KW"/>
</dbReference>
<proteinExistence type="predicted"/>
<dbReference type="PROSITE" id="PS50158">
    <property type="entry name" value="ZF_CCHC"/>
    <property type="match status" value="1"/>
</dbReference>
<dbReference type="PANTHER" id="PTHR42648:SF11">
    <property type="entry name" value="TRANSPOSON TY4-P GAG-POL POLYPROTEIN"/>
    <property type="match status" value="1"/>
</dbReference>
<feature type="domain" description="CCHC-type" evidence="20">
    <location>
        <begin position="203"/>
        <end position="218"/>
    </location>
</feature>
<keyword evidence="10" id="KW-0067">ATP-binding</keyword>
<dbReference type="InterPro" id="IPR043502">
    <property type="entry name" value="DNA/RNA_pol_sf"/>
</dbReference>
<dbReference type="SMART" id="SM00343">
    <property type="entry name" value="ZnF_C2HC"/>
    <property type="match status" value="1"/>
</dbReference>
<keyword evidence="11" id="KW-0460">Magnesium</keyword>
<feature type="compositionally biased region" description="Low complexity" evidence="19">
    <location>
        <begin position="687"/>
        <end position="699"/>
    </location>
</feature>
<evidence type="ECO:0000259" key="20">
    <source>
        <dbReference type="PROSITE" id="PS50158"/>
    </source>
</evidence>
<evidence type="ECO:0000256" key="19">
    <source>
        <dbReference type="SAM" id="MobiDB-lite"/>
    </source>
</evidence>
<keyword evidence="8" id="KW-0255">Endonuclease</keyword>
<evidence type="ECO:0000256" key="14">
    <source>
        <dbReference type="ARBA" id="ARBA00022932"/>
    </source>
</evidence>
<evidence type="ECO:0000256" key="11">
    <source>
        <dbReference type="ARBA" id="ARBA00022842"/>
    </source>
</evidence>
<dbReference type="GO" id="GO:0003676">
    <property type="term" value="F:nucleic acid binding"/>
    <property type="evidence" value="ECO:0007669"/>
    <property type="project" value="InterPro"/>
</dbReference>
<evidence type="ECO:0000256" key="9">
    <source>
        <dbReference type="ARBA" id="ARBA00022801"/>
    </source>
</evidence>
<evidence type="ECO:0000256" key="2">
    <source>
        <dbReference type="ARBA" id="ARBA00022612"/>
    </source>
</evidence>
<keyword evidence="9" id="KW-0378">Hydrolase</keyword>
<dbReference type="SUPFAM" id="SSF56672">
    <property type="entry name" value="DNA/RNA polymerases"/>
    <property type="match status" value="1"/>
</dbReference>
<dbReference type="InterPro" id="IPR036397">
    <property type="entry name" value="RNaseH_sf"/>
</dbReference>
<keyword evidence="2" id="KW-1188">Viral release from host cell</keyword>
<keyword evidence="18" id="KW-0863">Zinc-finger</keyword>
<evidence type="ECO:0000256" key="1">
    <source>
        <dbReference type="ARBA" id="ARBA00002180"/>
    </source>
</evidence>
<dbReference type="GO" id="GO:0003887">
    <property type="term" value="F:DNA-directed DNA polymerase activity"/>
    <property type="evidence" value="ECO:0007669"/>
    <property type="project" value="UniProtKB-KW"/>
</dbReference>
<dbReference type="EMBL" id="NWSH01002292">
    <property type="protein sequence ID" value="PCG68658.1"/>
    <property type="molecule type" value="Genomic_DNA"/>
</dbReference>
<keyword evidence="4" id="KW-0540">Nuclease</keyword>
<dbReference type="GO" id="GO:0004519">
    <property type="term" value="F:endonuclease activity"/>
    <property type="evidence" value="ECO:0007669"/>
    <property type="project" value="UniProtKB-KW"/>
</dbReference>